<dbReference type="RefSeq" id="XP_066936658.1">
    <property type="nucleotide sequence ID" value="XM_067080557.1"/>
</dbReference>
<dbReference type="InterPro" id="IPR003886">
    <property type="entry name" value="NIDO_dom"/>
</dbReference>
<keyword evidence="4" id="KW-0732">Signal</keyword>
<feature type="compositionally biased region" description="Polar residues" evidence="2">
    <location>
        <begin position="1226"/>
        <end position="1241"/>
    </location>
</feature>
<evidence type="ECO:0000313" key="6">
    <source>
        <dbReference type="EnsemblMetazoa" id="CLYHEMP012778.1"/>
    </source>
</evidence>
<name>A0A7M5WT76_9CNID</name>
<evidence type="ECO:0000256" key="3">
    <source>
        <dbReference type="SAM" id="Phobius"/>
    </source>
</evidence>
<dbReference type="GeneID" id="136824575"/>
<evidence type="ECO:0000256" key="2">
    <source>
        <dbReference type="SAM" id="MobiDB-lite"/>
    </source>
</evidence>
<keyword evidence="3" id="KW-0812">Transmembrane</keyword>
<dbReference type="InterPro" id="IPR051495">
    <property type="entry name" value="Epithelial_Barrier/Signaling"/>
</dbReference>
<dbReference type="PANTHER" id="PTHR13802:SF52">
    <property type="entry name" value="MUCIN-4"/>
    <property type="match status" value="1"/>
</dbReference>
<feature type="compositionally biased region" description="Low complexity" evidence="2">
    <location>
        <begin position="1175"/>
        <end position="1205"/>
    </location>
</feature>
<proteinExistence type="predicted"/>
<dbReference type="Proteomes" id="UP000594262">
    <property type="component" value="Unplaced"/>
</dbReference>
<evidence type="ECO:0000259" key="5">
    <source>
        <dbReference type="SMART" id="SM00539"/>
    </source>
</evidence>
<feature type="signal peptide" evidence="4">
    <location>
        <begin position="1"/>
        <end position="21"/>
    </location>
</feature>
<organism evidence="6 7">
    <name type="scientific">Clytia hemisphaerica</name>
    <dbReference type="NCBI Taxonomy" id="252671"/>
    <lineage>
        <taxon>Eukaryota</taxon>
        <taxon>Metazoa</taxon>
        <taxon>Cnidaria</taxon>
        <taxon>Hydrozoa</taxon>
        <taxon>Hydroidolina</taxon>
        <taxon>Leptothecata</taxon>
        <taxon>Obeliida</taxon>
        <taxon>Clytiidae</taxon>
        <taxon>Clytia</taxon>
    </lineage>
</organism>
<feature type="compositionally biased region" description="Low complexity" evidence="2">
    <location>
        <begin position="1134"/>
        <end position="1153"/>
    </location>
</feature>
<feature type="compositionally biased region" description="Low complexity" evidence="2">
    <location>
        <begin position="1243"/>
        <end position="1254"/>
    </location>
</feature>
<feature type="compositionally biased region" description="Acidic residues" evidence="2">
    <location>
        <begin position="1267"/>
        <end position="1280"/>
    </location>
</feature>
<feature type="compositionally biased region" description="Polar residues" evidence="2">
    <location>
        <begin position="1154"/>
        <end position="1174"/>
    </location>
</feature>
<evidence type="ECO:0000256" key="1">
    <source>
        <dbReference type="ARBA" id="ARBA00023157"/>
    </source>
</evidence>
<keyword evidence="3" id="KW-0472">Membrane</keyword>
<feature type="chain" id="PRO_5029846659" description="NIDO domain-containing protein" evidence="4">
    <location>
        <begin position="22"/>
        <end position="1377"/>
    </location>
</feature>
<dbReference type="SMART" id="SM00539">
    <property type="entry name" value="NIDO"/>
    <property type="match status" value="2"/>
</dbReference>
<evidence type="ECO:0000313" key="7">
    <source>
        <dbReference type="Proteomes" id="UP000594262"/>
    </source>
</evidence>
<feature type="domain" description="NIDO" evidence="5">
    <location>
        <begin position="93"/>
        <end position="228"/>
    </location>
</feature>
<dbReference type="EnsemblMetazoa" id="CLYHEMT012778.1">
    <property type="protein sequence ID" value="CLYHEMP012778.1"/>
    <property type="gene ID" value="CLYHEMG012778"/>
</dbReference>
<evidence type="ECO:0000256" key="4">
    <source>
        <dbReference type="SAM" id="SignalP"/>
    </source>
</evidence>
<keyword evidence="1" id="KW-1015">Disulfide bond</keyword>
<sequence length="1377" mass="154920">MFKLEFSIAMVVLIGRCGIYGSQDESQKTPFFDEQNENSYEKFLITDPYREIKFQKPIFKNFSSIFINHNGILGFDHNVHRALIPSSDAQFIALYHKKTTLSLTSAILFRHTDQPSALAEIREIIRENFDRSYEPTSALIVTYRDVCDQMIQEKKFTYQATIVTDTTNIYLLINYQSLGMSGAVTGYSFDEKCEFEAFAPVTTSEKLQQTSNIGKKGLHVFSLSDITCSFAGLYKHGENVGDKILPPGDNSFVQLQLEEPIPLFSSTYNQIYISVDGVISIEPPSSSFTQRPIPNAQHSFIAILSVDMDTTKIGTVFYRESRDQQTLGWASKEISRFIWKSFIAKQAVVFTFLGVPVKNSHNIMTFQAVLASDGKETYLISHYKWHPGIHEQGIMGYSNKLCDWNWFRGRGDSMKSTYLYTNTGFKGQYIFPVFTKRCMNEVLLPFGTELGDSMMIRGDDAAISHTLKEPFPFFTKSYPVLYIGVNSVISVNQPKSYSSAHLFQNNNLLVIMYKDFTIQDGGCMFFRETTTQGDLHLYEERIRNKTTMNVTVKRGIIITYVNLQEVAVESSRYTFQAVLLDTEAGFYGIINYYRISSDGGATSGYYDKACKKPSVEKLKTPTVKEVEMTNYVQVFPVKPCDLVTGILDTDFITAPRMRNNQTNEELSLSMEIQFFGKSYKKIYINRNGFISFGKPVSEENQISIPYDKAPIIALYSTRLSLTSDIFFQQTKNSSLVSLILKMTSFKAKNIIIITYKDISSFNNSEPKNTFQLFLAYDELKTYGIFYYKNLETQDATVGWSAPGCSWRLFESLSNSVSMMSTATEGEDMGRHVFIFNSEDTKCEPFKGFYPYGKHIGDVIKSGDKDATEMKLLQDTPFLGKQSTKRVYLNSGILSTNDASWDRLDASSLRSDWLIGLFGTQDFNLELGGDVFYRTTNQKDILKAIDQDIKRTDPRKFQSTSALIITYILVPTRDLDARHMLQVTIATDQIQTYAIMNYRQLGLLSGLFGVNDMLCRRYDLRETNSDTLIKTGYFGQHVIKITPYRNCYLKVYPTIITTTTALSSTTTPKSPPTTSTISTTELLTSKRSTTSTVATKSSTKSITTAKTFIPHMNSTKKPINGTALSTTKETKYSTNVPLNTTTTSTSKPTTATSNQPSTLFTTNHPANISNTSEGNSTLLTTPSTTTKNIGKTSNSSVKTTTKTTANSKASSSSTFMKYSTMIIPKSTTSSHLSTDVTTTGERISTVSTVSKTTTKGKANQKSPTIYSADEEHEDDLDDEERDPPHYLDEDMNTNQAKSRDANSENFIKEAIIISASLVAVFIIIVTIYILVKRGITGKRRKPSNKLREGDVLLKNRKMEIDIQMDLHTPDHLPPPEGF</sequence>
<dbReference type="PANTHER" id="PTHR13802">
    <property type="entry name" value="MUCIN 4-RELATED"/>
    <property type="match status" value="1"/>
</dbReference>
<reference evidence="6" key="1">
    <citation type="submission" date="2021-01" db="UniProtKB">
        <authorList>
            <consortium name="EnsemblMetazoa"/>
        </authorList>
    </citation>
    <scope>IDENTIFICATION</scope>
</reference>
<keyword evidence="3" id="KW-1133">Transmembrane helix</keyword>
<protein>
    <recommendedName>
        <fullName evidence="5">NIDO domain-containing protein</fullName>
    </recommendedName>
</protein>
<keyword evidence="7" id="KW-1185">Reference proteome</keyword>
<dbReference type="GO" id="GO:0007160">
    <property type="term" value="P:cell-matrix adhesion"/>
    <property type="evidence" value="ECO:0007669"/>
    <property type="project" value="InterPro"/>
</dbReference>
<accession>A0A7M5WT76</accession>
<feature type="region of interest" description="Disordered" evidence="2">
    <location>
        <begin position="1134"/>
        <end position="1205"/>
    </location>
</feature>
<feature type="transmembrane region" description="Helical" evidence="3">
    <location>
        <begin position="1309"/>
        <end position="1330"/>
    </location>
</feature>
<feature type="domain" description="NIDO" evidence="5">
    <location>
        <begin position="299"/>
        <end position="438"/>
    </location>
</feature>
<feature type="compositionally biased region" description="Polar residues" evidence="2">
    <location>
        <begin position="1255"/>
        <end position="1264"/>
    </location>
</feature>
<dbReference type="Pfam" id="PF06119">
    <property type="entry name" value="NIDO"/>
    <property type="match status" value="5"/>
</dbReference>
<dbReference type="OrthoDB" id="6236007at2759"/>
<feature type="region of interest" description="Disordered" evidence="2">
    <location>
        <begin position="1226"/>
        <end position="1299"/>
    </location>
</feature>